<dbReference type="InterPro" id="IPR029052">
    <property type="entry name" value="Metallo-depent_PP-like"/>
</dbReference>
<gene>
    <name evidence="1" type="ordered locus">Ctha_1881</name>
</gene>
<reference evidence="1 2" key="1">
    <citation type="submission" date="2008-06" db="EMBL/GenBank/DDBJ databases">
        <title>Complete sequence of Chloroherpeton thalassium ATCC 35110.</title>
        <authorList>
            <consortium name="US DOE Joint Genome Institute"/>
            <person name="Lucas S."/>
            <person name="Copeland A."/>
            <person name="Lapidus A."/>
            <person name="Glavina del Rio T."/>
            <person name="Dalin E."/>
            <person name="Tice H."/>
            <person name="Bruce D."/>
            <person name="Goodwin L."/>
            <person name="Pitluck S."/>
            <person name="Schmutz J."/>
            <person name="Larimer F."/>
            <person name="Land M."/>
            <person name="Hauser L."/>
            <person name="Kyrpides N."/>
            <person name="Mikhailova N."/>
            <person name="Liu Z."/>
            <person name="Li T."/>
            <person name="Zhao F."/>
            <person name="Overmann J."/>
            <person name="Bryant D.A."/>
            <person name="Richardson P."/>
        </authorList>
    </citation>
    <scope>NUCLEOTIDE SEQUENCE [LARGE SCALE GENOMIC DNA]</scope>
    <source>
        <strain evidence="2">ATCC 35110 / GB-78</strain>
    </source>
</reference>
<dbReference type="HOGENOM" id="CLU_911187_0_0_10"/>
<dbReference type="EMBL" id="CP001100">
    <property type="protein sequence ID" value="ACF14338.1"/>
    <property type="molecule type" value="Genomic_DNA"/>
</dbReference>
<dbReference type="GO" id="GO:0009166">
    <property type="term" value="P:nucleotide catabolic process"/>
    <property type="evidence" value="ECO:0007669"/>
    <property type="project" value="InterPro"/>
</dbReference>
<dbReference type="PANTHER" id="PTHR11575">
    <property type="entry name" value="5'-NUCLEOTIDASE-RELATED"/>
    <property type="match status" value="1"/>
</dbReference>
<dbReference type="OrthoDB" id="9775118at2"/>
<proteinExistence type="predicted"/>
<dbReference type="Gene3D" id="3.60.21.10">
    <property type="match status" value="1"/>
</dbReference>
<dbReference type="STRING" id="517418.Ctha_1881"/>
<dbReference type="AlphaFoldDB" id="B3QU89"/>
<dbReference type="RefSeq" id="WP_012500422.1">
    <property type="nucleotide sequence ID" value="NC_011026.1"/>
</dbReference>
<sequence>MAVLGMNAFFLTCCIWFVGYFAASSEALGREKEFVVLYTSNTNGYIEACHCSSQNLGGLARRMTLIKQLRKELGHKALLFDAGNIFSPYPRGLNREATVAKIVQKMNYDAINLGEQEFTNGLTFLSTKLKTKRLISANVKVKGKNLAAAFYIDRVSGIKVAVTGLLTENAYSYLPTAIQAELEFSEPFAALKQALQGINQEKPDVIILMLRALDYQIEKKIAETFPEIHVILTCSEDFSETPSKVYGKTIVSSAGKDGEHVGLLKLHVDMGTQEVSATENRLIDVSPTIPPDPEIDQIIQTANLN</sequence>
<keyword evidence="2" id="KW-1185">Reference proteome</keyword>
<dbReference type="GO" id="GO:0016787">
    <property type="term" value="F:hydrolase activity"/>
    <property type="evidence" value="ECO:0007669"/>
    <property type="project" value="InterPro"/>
</dbReference>
<dbReference type="Proteomes" id="UP000001208">
    <property type="component" value="Chromosome"/>
</dbReference>
<name>B3QU89_CHLT3</name>
<dbReference type="SUPFAM" id="SSF56300">
    <property type="entry name" value="Metallo-dependent phosphatases"/>
    <property type="match status" value="1"/>
</dbReference>
<dbReference type="eggNOG" id="COG0737">
    <property type="taxonomic scope" value="Bacteria"/>
</dbReference>
<accession>B3QU89</accession>
<organism evidence="1 2">
    <name type="scientific">Chloroherpeton thalassium (strain ATCC 35110 / GB-78)</name>
    <dbReference type="NCBI Taxonomy" id="517418"/>
    <lineage>
        <taxon>Bacteria</taxon>
        <taxon>Pseudomonadati</taxon>
        <taxon>Chlorobiota</taxon>
        <taxon>Chlorobiia</taxon>
        <taxon>Chlorobiales</taxon>
        <taxon>Chloroherpetonaceae</taxon>
        <taxon>Chloroherpeton</taxon>
    </lineage>
</organism>
<protein>
    <submittedName>
        <fullName evidence="1">5'-nucleotidase/2' 3'-cyclic phosphodiesterase and related esterase-like protein</fullName>
    </submittedName>
</protein>
<dbReference type="PANTHER" id="PTHR11575:SF24">
    <property type="entry name" value="5'-NUCLEOTIDASE"/>
    <property type="match status" value="1"/>
</dbReference>
<evidence type="ECO:0000313" key="2">
    <source>
        <dbReference type="Proteomes" id="UP000001208"/>
    </source>
</evidence>
<evidence type="ECO:0000313" key="1">
    <source>
        <dbReference type="EMBL" id="ACF14338.1"/>
    </source>
</evidence>
<dbReference type="InterPro" id="IPR006179">
    <property type="entry name" value="5_nucleotidase/apyrase"/>
</dbReference>
<dbReference type="KEGG" id="cts:Ctha_1881"/>